<dbReference type="Gene3D" id="3.90.79.10">
    <property type="entry name" value="Nucleoside Triphosphate Pyrophosphohydrolase"/>
    <property type="match status" value="1"/>
</dbReference>
<dbReference type="GO" id="GO:0019693">
    <property type="term" value="P:ribose phosphate metabolic process"/>
    <property type="evidence" value="ECO:0007669"/>
    <property type="project" value="TreeGrafter"/>
</dbReference>
<dbReference type="GO" id="GO:0006753">
    <property type="term" value="P:nucleoside phosphate metabolic process"/>
    <property type="evidence" value="ECO:0007669"/>
    <property type="project" value="TreeGrafter"/>
</dbReference>
<evidence type="ECO:0000313" key="4">
    <source>
        <dbReference type="EMBL" id="KAF2072276.1"/>
    </source>
</evidence>
<evidence type="ECO:0000259" key="3">
    <source>
        <dbReference type="PROSITE" id="PS51462"/>
    </source>
</evidence>
<evidence type="ECO:0000313" key="5">
    <source>
        <dbReference type="Proteomes" id="UP000695562"/>
    </source>
</evidence>
<gene>
    <name evidence="4" type="ORF">CYY_006408</name>
</gene>
<organism evidence="4 5">
    <name type="scientific">Polysphondylium violaceum</name>
    <dbReference type="NCBI Taxonomy" id="133409"/>
    <lineage>
        <taxon>Eukaryota</taxon>
        <taxon>Amoebozoa</taxon>
        <taxon>Evosea</taxon>
        <taxon>Eumycetozoa</taxon>
        <taxon>Dictyostelia</taxon>
        <taxon>Dictyosteliales</taxon>
        <taxon>Dictyosteliaceae</taxon>
        <taxon>Polysphondylium</taxon>
    </lineage>
</organism>
<name>A0A8J4PSA5_9MYCE</name>
<dbReference type="PROSITE" id="PS51462">
    <property type="entry name" value="NUDIX"/>
    <property type="match status" value="1"/>
</dbReference>
<dbReference type="GO" id="GO:0080042">
    <property type="term" value="F:ADP-glucose pyrophosphohydrolase activity"/>
    <property type="evidence" value="ECO:0007669"/>
    <property type="project" value="TreeGrafter"/>
</dbReference>
<dbReference type="PANTHER" id="PTHR11839">
    <property type="entry name" value="UDP/ADP-SUGAR PYROPHOSPHATASE"/>
    <property type="match status" value="1"/>
</dbReference>
<evidence type="ECO:0000256" key="1">
    <source>
        <dbReference type="ARBA" id="ARBA00001946"/>
    </source>
</evidence>
<dbReference type="Pfam" id="PF00293">
    <property type="entry name" value="NUDIX"/>
    <property type="match status" value="1"/>
</dbReference>
<dbReference type="OrthoDB" id="10249920at2759"/>
<proteinExistence type="predicted"/>
<reference evidence="4" key="1">
    <citation type="submission" date="2020-01" db="EMBL/GenBank/DDBJ databases">
        <title>Development of genomics and gene disruption for Polysphondylium violaceum indicates a role for the polyketide synthase stlB in stalk morphogenesis.</title>
        <authorList>
            <person name="Narita B."/>
            <person name="Kawabe Y."/>
            <person name="Kin K."/>
            <person name="Saito T."/>
            <person name="Gibbs R."/>
            <person name="Kuspa A."/>
            <person name="Muzny D."/>
            <person name="Queller D."/>
            <person name="Richards S."/>
            <person name="Strassman J."/>
            <person name="Sucgang R."/>
            <person name="Worley K."/>
            <person name="Schaap P."/>
        </authorList>
    </citation>
    <scope>NUCLEOTIDE SEQUENCE</scope>
    <source>
        <strain evidence="4">QSvi11</strain>
    </source>
</reference>
<dbReference type="PANTHER" id="PTHR11839:SF18">
    <property type="entry name" value="NUDIX HYDROLASE DOMAIN-CONTAINING PROTEIN"/>
    <property type="match status" value="1"/>
</dbReference>
<feature type="domain" description="Nudix hydrolase" evidence="3">
    <location>
        <begin position="85"/>
        <end position="240"/>
    </location>
</feature>
<dbReference type="InterPro" id="IPR015797">
    <property type="entry name" value="NUDIX_hydrolase-like_dom_sf"/>
</dbReference>
<dbReference type="Proteomes" id="UP000695562">
    <property type="component" value="Unassembled WGS sequence"/>
</dbReference>
<protein>
    <recommendedName>
        <fullName evidence="3">Nudix hydrolase domain-containing protein</fullName>
    </recommendedName>
</protein>
<comment type="caution">
    <text evidence="4">The sequence shown here is derived from an EMBL/GenBank/DDBJ whole genome shotgun (WGS) entry which is preliminary data.</text>
</comment>
<dbReference type="GO" id="GO:0080041">
    <property type="term" value="F:ADP-ribose pyrophosphohydrolase activity"/>
    <property type="evidence" value="ECO:0007669"/>
    <property type="project" value="TreeGrafter"/>
</dbReference>
<dbReference type="EMBL" id="AJWJ01000294">
    <property type="protein sequence ID" value="KAF2072276.1"/>
    <property type="molecule type" value="Genomic_DNA"/>
</dbReference>
<comment type="cofactor">
    <cofactor evidence="1">
        <name>Mg(2+)</name>
        <dbReference type="ChEBI" id="CHEBI:18420"/>
    </cofactor>
</comment>
<keyword evidence="2" id="KW-0378">Hydrolase</keyword>
<accession>A0A8J4PSA5</accession>
<dbReference type="CDD" id="cd03424">
    <property type="entry name" value="NUDIX_ADPRase_Nudt5_UGPPase_Nudt14"/>
    <property type="match status" value="1"/>
</dbReference>
<evidence type="ECO:0000256" key="2">
    <source>
        <dbReference type="ARBA" id="ARBA00022801"/>
    </source>
</evidence>
<sequence length="248" mass="27443">MSVNIRNQSVPVTLASSIDVPIETALNAPNFIKWVNKMEKENELKVNNILIQSIDMFGKNVGFLKFKAEVVTVKDNRMVPGIIFCRGGSVAILVILKSKETGKEYSVLTVQTRVPVASFQYAEIPAGMLDGSGHFVGVAAKELKEETGLEVTEDKLIDLSGLAYGDGVDGIYPSPGGCDEFIRLFLFRETLEQAKIEELQNRLTGCLSENESITLDVVPLENLWRKSHDGKTLSALYLYEKLLSEKKL</sequence>
<keyword evidence="5" id="KW-1185">Reference proteome</keyword>
<dbReference type="SUPFAM" id="SSF55811">
    <property type="entry name" value="Nudix"/>
    <property type="match status" value="1"/>
</dbReference>
<dbReference type="AlphaFoldDB" id="A0A8J4PSA5"/>
<dbReference type="InterPro" id="IPR000086">
    <property type="entry name" value="NUDIX_hydrolase_dom"/>
</dbReference>